<keyword evidence="1" id="KW-1133">Transmembrane helix</keyword>
<keyword evidence="3" id="KW-1185">Reference proteome</keyword>
<dbReference type="EMBL" id="CP042306">
    <property type="protein sequence ID" value="QDZ08923.1"/>
    <property type="molecule type" value="Genomic_DNA"/>
</dbReference>
<keyword evidence="1" id="KW-0812">Transmembrane</keyword>
<dbReference type="RefSeq" id="WP_146573944.1">
    <property type="nucleotide sequence ID" value="NZ_CP042306.1"/>
</dbReference>
<feature type="transmembrane region" description="Helical" evidence="1">
    <location>
        <begin position="104"/>
        <end position="121"/>
    </location>
</feature>
<dbReference type="OrthoDB" id="7584247at2"/>
<proteinExistence type="predicted"/>
<sequence length="136" mass="14861">MRKVIGIIVGLVVAVAAIDFAWGLAARWFPSPIDPGADVDILATYVIRMPLAAKLMVVAGWLIAGLAAAFIALRISQWRPAGWIVGVVIVALGVWNLTQLAQPWWMQVMSFVAPLLGCWLAERHFHRARPGDPLIN</sequence>
<evidence type="ECO:0000313" key="3">
    <source>
        <dbReference type="Proteomes" id="UP000315673"/>
    </source>
</evidence>
<name>A0A5B8LLG1_9SPHN</name>
<feature type="transmembrane region" description="Helical" evidence="1">
    <location>
        <begin position="80"/>
        <end position="98"/>
    </location>
</feature>
<accession>A0A5B8LLG1</accession>
<evidence type="ECO:0000313" key="2">
    <source>
        <dbReference type="EMBL" id="QDZ08923.1"/>
    </source>
</evidence>
<protein>
    <submittedName>
        <fullName evidence="2">Uncharacterized protein</fullName>
    </submittedName>
</protein>
<reference evidence="2 3" key="1">
    <citation type="submission" date="2019-07" db="EMBL/GenBank/DDBJ databases">
        <title>Full genome sequence of Sphingomonas sp. 4R-6-7(HKS19).</title>
        <authorList>
            <person name="Im W.-T."/>
        </authorList>
    </citation>
    <scope>NUCLEOTIDE SEQUENCE [LARGE SCALE GENOMIC DNA]</scope>
    <source>
        <strain evidence="2 3">HKS19</strain>
    </source>
</reference>
<keyword evidence="1" id="KW-0472">Membrane</keyword>
<feature type="transmembrane region" description="Helical" evidence="1">
    <location>
        <begin position="7"/>
        <end position="29"/>
    </location>
</feature>
<dbReference type="AlphaFoldDB" id="A0A5B8LLG1"/>
<dbReference type="Proteomes" id="UP000315673">
    <property type="component" value="Chromosome"/>
</dbReference>
<feature type="transmembrane region" description="Helical" evidence="1">
    <location>
        <begin position="49"/>
        <end position="73"/>
    </location>
</feature>
<organism evidence="2 3">
    <name type="scientific">Sphingomonas panacisoli</name>
    <dbReference type="NCBI Taxonomy" id="1813879"/>
    <lineage>
        <taxon>Bacteria</taxon>
        <taxon>Pseudomonadati</taxon>
        <taxon>Pseudomonadota</taxon>
        <taxon>Alphaproteobacteria</taxon>
        <taxon>Sphingomonadales</taxon>
        <taxon>Sphingomonadaceae</taxon>
        <taxon>Sphingomonas</taxon>
    </lineage>
</organism>
<evidence type="ECO:0000256" key="1">
    <source>
        <dbReference type="SAM" id="Phobius"/>
    </source>
</evidence>
<dbReference type="KEGG" id="spai:FPZ24_16780"/>
<gene>
    <name evidence="2" type="ORF">FPZ24_16780</name>
</gene>